<keyword evidence="2" id="KW-1185">Reference proteome</keyword>
<proteinExistence type="predicted"/>
<sequence>MLVERGLQAMNVELVSEAYAIAANYLRRSGTIPDTLVTDEHLLGIIIKLLQQGEFNRIRLANKAIAQFQAQSGARAVA</sequence>
<reference evidence="1 2" key="1">
    <citation type="submission" date="2019-03" db="EMBL/GenBank/DDBJ databases">
        <title>Bradyrhizobium strains diversity isolated from Chamaecrista fasciculata.</title>
        <authorList>
            <person name="Urquiaga M.C.O."/>
            <person name="Hungria M."/>
            <person name="Delamuta J.R.M."/>
        </authorList>
    </citation>
    <scope>NUCLEOTIDE SEQUENCE [LARGE SCALE GENOMIC DNA]</scope>
    <source>
        <strain evidence="1 2">CNPSo 3424</strain>
    </source>
</reference>
<dbReference type="Proteomes" id="UP000298225">
    <property type="component" value="Unassembled WGS sequence"/>
</dbReference>
<name>A0A4Y9L518_9BRAD</name>
<dbReference type="EMBL" id="SPQU01000006">
    <property type="protein sequence ID" value="TFV38658.1"/>
    <property type="molecule type" value="Genomic_DNA"/>
</dbReference>
<evidence type="ECO:0000313" key="2">
    <source>
        <dbReference type="Proteomes" id="UP000298225"/>
    </source>
</evidence>
<organism evidence="1 2">
    <name type="scientific">Bradyrhizobium frederickii</name>
    <dbReference type="NCBI Taxonomy" id="2560054"/>
    <lineage>
        <taxon>Bacteria</taxon>
        <taxon>Pseudomonadati</taxon>
        <taxon>Pseudomonadota</taxon>
        <taxon>Alphaproteobacteria</taxon>
        <taxon>Hyphomicrobiales</taxon>
        <taxon>Nitrobacteraceae</taxon>
        <taxon>Bradyrhizobium</taxon>
    </lineage>
</organism>
<comment type="caution">
    <text evidence="1">The sequence shown here is derived from an EMBL/GenBank/DDBJ whole genome shotgun (WGS) entry which is preliminary data.</text>
</comment>
<dbReference type="AlphaFoldDB" id="A0A4Y9L518"/>
<accession>A0A4Y9L518</accession>
<dbReference type="OrthoDB" id="8251663at2"/>
<dbReference type="RefSeq" id="WP_135169439.1">
    <property type="nucleotide sequence ID" value="NZ_SPQU01000006.1"/>
</dbReference>
<protein>
    <submittedName>
        <fullName evidence="1">Uncharacterized protein</fullName>
    </submittedName>
</protein>
<evidence type="ECO:0000313" key="1">
    <source>
        <dbReference type="EMBL" id="TFV38658.1"/>
    </source>
</evidence>
<gene>
    <name evidence="1" type="ORF">E4K66_14835</name>
</gene>